<dbReference type="EMBL" id="RBNL01003960">
    <property type="protein sequence ID" value="RML41534.1"/>
    <property type="molecule type" value="Genomic_DNA"/>
</dbReference>
<reference evidence="2 3" key="1">
    <citation type="submission" date="2018-08" db="EMBL/GenBank/DDBJ databases">
        <title>Recombination of ecologically and evolutionarily significant loci maintains genetic cohesion in the Pseudomonas syringae species complex.</title>
        <authorList>
            <person name="Dillon M."/>
            <person name="Thakur S."/>
            <person name="Almeida R.N.D."/>
            <person name="Weir B.S."/>
            <person name="Guttman D.S."/>
        </authorList>
    </citation>
    <scope>NUCLEOTIDE SEQUENCE [LARGE SCALE GENOMIC DNA]</scope>
    <source>
        <strain evidence="2 3">88_10</strain>
    </source>
</reference>
<dbReference type="InterPro" id="IPR000281">
    <property type="entry name" value="HTH_RpiR"/>
</dbReference>
<sequence>MNLLQHIAQSRHLLRKSELKVADHVLLDPAAVMHSSMADLAHSVGISEPTIVRFCRAIGCTGFQDLKLKLAQSLAAGASF</sequence>
<evidence type="ECO:0000313" key="3">
    <source>
        <dbReference type="Proteomes" id="UP000282378"/>
    </source>
</evidence>
<dbReference type="SUPFAM" id="SSF46689">
    <property type="entry name" value="Homeodomain-like"/>
    <property type="match status" value="1"/>
</dbReference>
<dbReference type="PANTHER" id="PTHR30514">
    <property type="entry name" value="GLUCOKINASE"/>
    <property type="match status" value="1"/>
</dbReference>
<dbReference type="GO" id="GO:0003677">
    <property type="term" value="F:DNA binding"/>
    <property type="evidence" value="ECO:0007669"/>
    <property type="project" value="InterPro"/>
</dbReference>
<proteinExistence type="predicted"/>
<feature type="non-terminal residue" evidence="2">
    <location>
        <position position="80"/>
    </location>
</feature>
<dbReference type="InterPro" id="IPR047640">
    <property type="entry name" value="RpiR-like"/>
</dbReference>
<dbReference type="InterPro" id="IPR009057">
    <property type="entry name" value="Homeodomain-like_sf"/>
</dbReference>
<dbReference type="AlphaFoldDB" id="A0A3M2VQK3"/>
<dbReference type="Gene3D" id="1.10.10.10">
    <property type="entry name" value="Winged helix-like DNA-binding domain superfamily/Winged helix DNA-binding domain"/>
    <property type="match status" value="1"/>
</dbReference>
<gene>
    <name evidence="2" type="ORF">APX70_05749</name>
</gene>
<organism evidence="2 3">
    <name type="scientific">Pseudomonas syringae pv. maculicola</name>
    <dbReference type="NCBI Taxonomy" id="59511"/>
    <lineage>
        <taxon>Bacteria</taxon>
        <taxon>Pseudomonadati</taxon>
        <taxon>Pseudomonadota</taxon>
        <taxon>Gammaproteobacteria</taxon>
        <taxon>Pseudomonadales</taxon>
        <taxon>Pseudomonadaceae</taxon>
        <taxon>Pseudomonas</taxon>
    </lineage>
</organism>
<evidence type="ECO:0000259" key="1">
    <source>
        <dbReference type="PROSITE" id="PS51071"/>
    </source>
</evidence>
<dbReference type="FunFam" id="1.10.10.10:FF:000060">
    <property type="entry name" value="DNA-binding transcriptional regulator HexR"/>
    <property type="match status" value="1"/>
</dbReference>
<comment type="caution">
    <text evidence="2">The sequence shown here is derived from an EMBL/GenBank/DDBJ whole genome shotgun (WGS) entry which is preliminary data.</text>
</comment>
<evidence type="ECO:0000313" key="2">
    <source>
        <dbReference type="EMBL" id="RML41534.1"/>
    </source>
</evidence>
<dbReference type="GO" id="GO:0097367">
    <property type="term" value="F:carbohydrate derivative binding"/>
    <property type="evidence" value="ECO:0007669"/>
    <property type="project" value="InterPro"/>
</dbReference>
<dbReference type="GO" id="GO:0003700">
    <property type="term" value="F:DNA-binding transcription factor activity"/>
    <property type="evidence" value="ECO:0007669"/>
    <property type="project" value="InterPro"/>
</dbReference>
<dbReference type="PROSITE" id="PS51071">
    <property type="entry name" value="HTH_RPIR"/>
    <property type="match status" value="1"/>
</dbReference>
<name>A0A3M2VQK3_PSEYM</name>
<dbReference type="InterPro" id="IPR036388">
    <property type="entry name" value="WH-like_DNA-bd_sf"/>
</dbReference>
<feature type="domain" description="HTH rpiR-type" evidence="1">
    <location>
        <begin position="1"/>
        <end position="77"/>
    </location>
</feature>
<dbReference type="Pfam" id="PF01418">
    <property type="entry name" value="HTH_6"/>
    <property type="match status" value="1"/>
</dbReference>
<dbReference type="Proteomes" id="UP000282378">
    <property type="component" value="Unassembled WGS sequence"/>
</dbReference>
<accession>A0A3M2VQK3</accession>
<protein>
    <submittedName>
        <fullName evidence="2">RpiR family transcriptional regulator</fullName>
    </submittedName>
</protein>
<dbReference type="PANTHER" id="PTHR30514:SF1">
    <property type="entry name" value="HTH-TYPE TRANSCRIPTIONAL REGULATOR HEXR-RELATED"/>
    <property type="match status" value="1"/>
</dbReference>